<dbReference type="EMBL" id="JAKOGI010000029">
    <property type="protein sequence ID" value="KAJ8448591.1"/>
    <property type="molecule type" value="Genomic_DNA"/>
</dbReference>
<name>A0A9Q1QP41_9CARY</name>
<feature type="coiled-coil region" evidence="7">
    <location>
        <begin position="343"/>
        <end position="501"/>
    </location>
</feature>
<dbReference type="Gene3D" id="1.20.120.720">
    <property type="entry name" value="Myosin VI head, motor domain, U50 subdomain"/>
    <property type="match status" value="1"/>
</dbReference>
<dbReference type="GO" id="GO:0005737">
    <property type="term" value="C:cytoplasm"/>
    <property type="evidence" value="ECO:0007669"/>
    <property type="project" value="TreeGrafter"/>
</dbReference>
<dbReference type="Proteomes" id="UP001153076">
    <property type="component" value="Unassembled WGS sequence"/>
</dbReference>
<comment type="similarity">
    <text evidence="6">Belongs to the TRAFAC class myosin-kinesin ATPase superfamily. Myosin family.</text>
</comment>
<comment type="caution">
    <text evidence="6">Lacks conserved residue(s) required for the propagation of feature annotation.</text>
</comment>
<keyword evidence="7" id="KW-0175">Coiled coil</keyword>
<dbReference type="GO" id="GO:0051015">
    <property type="term" value="F:actin filament binding"/>
    <property type="evidence" value="ECO:0007669"/>
    <property type="project" value="TreeGrafter"/>
</dbReference>
<dbReference type="GO" id="GO:0000146">
    <property type="term" value="F:microfilament motor activity"/>
    <property type="evidence" value="ECO:0007669"/>
    <property type="project" value="TreeGrafter"/>
</dbReference>
<feature type="domain" description="Myosin motor" evidence="8">
    <location>
        <begin position="1"/>
        <end position="246"/>
    </location>
</feature>
<dbReference type="PROSITE" id="PS51456">
    <property type="entry name" value="MYOSIN_MOTOR"/>
    <property type="match status" value="1"/>
</dbReference>
<dbReference type="GO" id="GO:0016459">
    <property type="term" value="C:myosin complex"/>
    <property type="evidence" value="ECO:0007669"/>
    <property type="project" value="UniProtKB-KW"/>
</dbReference>
<dbReference type="InterPro" id="IPR027417">
    <property type="entry name" value="P-loop_NTPase"/>
</dbReference>
<evidence type="ECO:0000313" key="10">
    <source>
        <dbReference type="Proteomes" id="UP001153076"/>
    </source>
</evidence>
<dbReference type="Gene3D" id="1.20.5.190">
    <property type="match status" value="1"/>
</dbReference>
<dbReference type="GO" id="GO:0007015">
    <property type="term" value="P:actin filament organization"/>
    <property type="evidence" value="ECO:0007669"/>
    <property type="project" value="TreeGrafter"/>
</dbReference>
<keyword evidence="10" id="KW-1185">Reference proteome</keyword>
<dbReference type="PROSITE" id="PS50096">
    <property type="entry name" value="IQ"/>
    <property type="match status" value="1"/>
</dbReference>
<evidence type="ECO:0000256" key="2">
    <source>
        <dbReference type="ARBA" id="ARBA00022840"/>
    </source>
</evidence>
<dbReference type="SMART" id="SM00242">
    <property type="entry name" value="MYSc"/>
    <property type="match status" value="1"/>
</dbReference>
<evidence type="ECO:0000256" key="3">
    <source>
        <dbReference type="ARBA" id="ARBA00023123"/>
    </source>
</evidence>
<keyword evidence="5 6" id="KW-0009">Actin-binding</keyword>
<reference evidence="9" key="1">
    <citation type="submission" date="2022-04" db="EMBL/GenBank/DDBJ databases">
        <title>Carnegiea gigantea Genome sequencing and assembly v2.</title>
        <authorList>
            <person name="Copetti D."/>
            <person name="Sanderson M.J."/>
            <person name="Burquez A."/>
            <person name="Wojciechowski M.F."/>
        </authorList>
    </citation>
    <scope>NUCLEOTIDE SEQUENCE</scope>
    <source>
        <strain evidence="9">SGP5-SGP5p</strain>
        <tissue evidence="9">Aerial part</tissue>
    </source>
</reference>
<dbReference type="Gene3D" id="1.20.58.530">
    <property type="match status" value="1"/>
</dbReference>
<evidence type="ECO:0000256" key="7">
    <source>
        <dbReference type="SAM" id="Coils"/>
    </source>
</evidence>
<dbReference type="Gene3D" id="3.40.850.10">
    <property type="entry name" value="Kinesin motor domain"/>
    <property type="match status" value="1"/>
</dbReference>
<keyword evidence="3 6" id="KW-0518">Myosin</keyword>
<feature type="region of interest" description="Actin-binding" evidence="6">
    <location>
        <begin position="127"/>
        <end position="149"/>
    </location>
</feature>
<evidence type="ECO:0000256" key="6">
    <source>
        <dbReference type="PROSITE-ProRule" id="PRU00782"/>
    </source>
</evidence>
<dbReference type="SUPFAM" id="SSF52540">
    <property type="entry name" value="P-loop containing nucleoside triphosphate hydrolases"/>
    <property type="match status" value="1"/>
</dbReference>
<evidence type="ECO:0000256" key="5">
    <source>
        <dbReference type="ARBA" id="ARBA00023203"/>
    </source>
</evidence>
<dbReference type="GO" id="GO:0005524">
    <property type="term" value="F:ATP binding"/>
    <property type="evidence" value="ECO:0007669"/>
    <property type="project" value="UniProtKB-KW"/>
</dbReference>
<evidence type="ECO:0000256" key="4">
    <source>
        <dbReference type="ARBA" id="ARBA00023175"/>
    </source>
</evidence>
<dbReference type="OrthoDB" id="6108017at2759"/>
<evidence type="ECO:0000259" key="8">
    <source>
        <dbReference type="PROSITE" id="PS51456"/>
    </source>
</evidence>
<dbReference type="InterPro" id="IPR036961">
    <property type="entry name" value="Kinesin_motor_dom_sf"/>
</dbReference>
<organism evidence="9 10">
    <name type="scientific">Carnegiea gigantea</name>
    <dbReference type="NCBI Taxonomy" id="171969"/>
    <lineage>
        <taxon>Eukaryota</taxon>
        <taxon>Viridiplantae</taxon>
        <taxon>Streptophyta</taxon>
        <taxon>Embryophyta</taxon>
        <taxon>Tracheophyta</taxon>
        <taxon>Spermatophyta</taxon>
        <taxon>Magnoliopsida</taxon>
        <taxon>eudicotyledons</taxon>
        <taxon>Gunneridae</taxon>
        <taxon>Pentapetalae</taxon>
        <taxon>Caryophyllales</taxon>
        <taxon>Cactineae</taxon>
        <taxon>Cactaceae</taxon>
        <taxon>Cactoideae</taxon>
        <taxon>Echinocereeae</taxon>
        <taxon>Carnegiea</taxon>
    </lineage>
</organism>
<sequence length="516" mass="57908">MGGLTCAFYGRQKPGGIIALLDEACMFPRSTHETFAEKLYQTFNNHKRFSKPKLSRTDFTICHYAGEVTYQTEFFLDKNKDYVVPEHQELLSASKCAFVASLFPPLPEDSSKSAKFSSIGTRFKQQLQSLLETLNATEPHYIRCIKPNNLLKPAIFENSNVLQQLRCGGVLEAIRISCAGFPTRKPFSEFIDRCRVLAPEVTNGSCDEATACRKILEKVKLQGYQIGKTKVFLRAGQMAEIDAIRNEVLGRSATIIQRKFKTYSSHKWFIGLQAAATQIQAYCRGAVINALSWCRQYLARQNYKRKIKAAIATQCAIRKELAKRELTNLRKAAKETGALQEAKGKLEKQVEELTLHLEMEKRKRADIEEMKTQENAKLQQALQELRALLEKEHGAAASKVTGEVLAAQGAPAIDNELINRLTAENERLKADLEETKKQENAKIQLALQEMQKKFQESANERGESVGPLVLEIPIVKEVPVVKEVEVTAQELIDKLTAENDQLKVTCLVAAIVRSSA</sequence>
<dbReference type="InterPro" id="IPR001609">
    <property type="entry name" value="Myosin_head_motor_dom-like"/>
</dbReference>
<gene>
    <name evidence="9" type="ORF">Cgig2_012235</name>
</gene>
<dbReference type="GO" id="GO:0016020">
    <property type="term" value="C:membrane"/>
    <property type="evidence" value="ECO:0007669"/>
    <property type="project" value="TreeGrafter"/>
</dbReference>
<dbReference type="PANTHER" id="PTHR13140:SF836">
    <property type="entry name" value="MYOSIN-6"/>
    <property type="match status" value="1"/>
</dbReference>
<accession>A0A9Q1QP41</accession>
<evidence type="ECO:0000256" key="1">
    <source>
        <dbReference type="ARBA" id="ARBA00022741"/>
    </source>
</evidence>
<keyword evidence="4" id="KW-0505">Motor protein</keyword>
<proteinExistence type="inferred from homology"/>
<keyword evidence="1" id="KW-0547">Nucleotide-binding</keyword>
<comment type="caution">
    <text evidence="9">The sequence shown here is derived from an EMBL/GenBank/DDBJ whole genome shotgun (WGS) entry which is preliminary data.</text>
</comment>
<dbReference type="PANTHER" id="PTHR13140">
    <property type="entry name" value="MYOSIN"/>
    <property type="match status" value="1"/>
</dbReference>
<keyword evidence="2" id="KW-0067">ATP-binding</keyword>
<dbReference type="Pfam" id="PF00063">
    <property type="entry name" value="Myosin_head"/>
    <property type="match status" value="1"/>
</dbReference>
<dbReference type="AlphaFoldDB" id="A0A9Q1QP41"/>
<protein>
    <recommendedName>
        <fullName evidence="8">Myosin motor domain-containing protein</fullName>
    </recommendedName>
</protein>
<dbReference type="Gene3D" id="6.20.240.20">
    <property type="match status" value="1"/>
</dbReference>
<evidence type="ECO:0000313" key="9">
    <source>
        <dbReference type="EMBL" id="KAJ8448591.1"/>
    </source>
</evidence>